<keyword evidence="1" id="KW-0645">Protease</keyword>
<name>A0A127VKJ5_9SPHI</name>
<evidence type="ECO:0000256" key="2">
    <source>
        <dbReference type="ARBA" id="ARBA00022723"/>
    </source>
</evidence>
<dbReference type="PANTHER" id="PTHR30471:SF3">
    <property type="entry name" value="UPF0758 PROTEIN YEES-RELATED"/>
    <property type="match status" value="1"/>
</dbReference>
<dbReference type="CDD" id="cd08071">
    <property type="entry name" value="MPN_DUF2466"/>
    <property type="match status" value="1"/>
</dbReference>
<keyword evidence="4" id="KW-0862">Zinc</keyword>
<dbReference type="Pfam" id="PF04002">
    <property type="entry name" value="RadC"/>
    <property type="match status" value="1"/>
</dbReference>
<dbReference type="AlphaFoldDB" id="A0A127VKJ5"/>
<sequence>MVLQSKLFKVAEVQLAFKPKYKIADRPRIRGCEDAYGVLIQQWSKDRIEYLEDFKIILVNRKNRVLGLVDISQGGIHGTLVDPKVVFAIALKAGASGIILSHNHPSGELEPGAEDIEVTKKLKEGAKILDIEILDHLIISKDGYYSFQENGIL</sequence>
<dbReference type="GO" id="GO:0006508">
    <property type="term" value="P:proteolysis"/>
    <property type="evidence" value="ECO:0007669"/>
    <property type="project" value="UniProtKB-KW"/>
</dbReference>
<dbReference type="Gene3D" id="3.40.140.10">
    <property type="entry name" value="Cytidine Deaminase, domain 2"/>
    <property type="match status" value="1"/>
</dbReference>
<evidence type="ECO:0000313" key="8">
    <source>
        <dbReference type="Proteomes" id="UP000071561"/>
    </source>
</evidence>
<dbReference type="InterPro" id="IPR020891">
    <property type="entry name" value="UPF0758_CS"/>
</dbReference>
<dbReference type="KEGG" id="pcm:AY601_5043"/>
<evidence type="ECO:0000259" key="6">
    <source>
        <dbReference type="PROSITE" id="PS50249"/>
    </source>
</evidence>
<evidence type="ECO:0000256" key="5">
    <source>
        <dbReference type="ARBA" id="ARBA00023049"/>
    </source>
</evidence>
<gene>
    <name evidence="7" type="ORF">AY601_5043</name>
</gene>
<keyword evidence="8" id="KW-1185">Reference proteome</keyword>
<evidence type="ECO:0000313" key="7">
    <source>
        <dbReference type="EMBL" id="AMQ01856.1"/>
    </source>
</evidence>
<dbReference type="EMBL" id="CP014504">
    <property type="protein sequence ID" value="AMQ01856.1"/>
    <property type="molecule type" value="Genomic_DNA"/>
</dbReference>
<dbReference type="GO" id="GO:0046872">
    <property type="term" value="F:metal ion binding"/>
    <property type="evidence" value="ECO:0007669"/>
    <property type="project" value="UniProtKB-KW"/>
</dbReference>
<dbReference type="RefSeq" id="WP_068406822.1">
    <property type="nucleotide sequence ID" value="NZ_CP014504.1"/>
</dbReference>
<feature type="domain" description="MPN" evidence="6">
    <location>
        <begin position="29"/>
        <end position="153"/>
    </location>
</feature>
<reference evidence="7 8" key="1">
    <citation type="submission" date="2016-03" db="EMBL/GenBank/DDBJ databases">
        <title>Complete genome sequence of Pedobacter cryoconitis PAMC 27485.</title>
        <authorList>
            <person name="Lee J."/>
            <person name="Kim O.-S."/>
        </authorList>
    </citation>
    <scope>NUCLEOTIDE SEQUENCE [LARGE SCALE GENOMIC DNA]</scope>
    <source>
        <strain evidence="7 8">PAMC 27485</strain>
    </source>
</reference>
<dbReference type="GO" id="GO:0008237">
    <property type="term" value="F:metallopeptidase activity"/>
    <property type="evidence" value="ECO:0007669"/>
    <property type="project" value="UniProtKB-KW"/>
</dbReference>
<dbReference type="InterPro" id="IPR025657">
    <property type="entry name" value="RadC_JAB"/>
</dbReference>
<dbReference type="InterPro" id="IPR001405">
    <property type="entry name" value="UPF0758"/>
</dbReference>
<keyword evidence="2" id="KW-0479">Metal-binding</keyword>
<accession>A0A127VKJ5</accession>
<organism evidence="7 8">
    <name type="scientific">Pedobacter cryoconitis</name>
    <dbReference type="NCBI Taxonomy" id="188932"/>
    <lineage>
        <taxon>Bacteria</taxon>
        <taxon>Pseudomonadati</taxon>
        <taxon>Bacteroidota</taxon>
        <taxon>Sphingobacteriia</taxon>
        <taxon>Sphingobacteriales</taxon>
        <taxon>Sphingobacteriaceae</taxon>
        <taxon>Pedobacter</taxon>
    </lineage>
</organism>
<evidence type="ECO:0000256" key="4">
    <source>
        <dbReference type="ARBA" id="ARBA00022833"/>
    </source>
</evidence>
<dbReference type="PATRIC" id="fig|188932.3.peg.5232"/>
<evidence type="ECO:0000256" key="3">
    <source>
        <dbReference type="ARBA" id="ARBA00022801"/>
    </source>
</evidence>
<proteinExistence type="predicted"/>
<protein>
    <submittedName>
        <fullName evidence="7">DNA repair protein</fullName>
    </submittedName>
</protein>
<evidence type="ECO:0000256" key="1">
    <source>
        <dbReference type="ARBA" id="ARBA00022670"/>
    </source>
</evidence>
<dbReference type="PANTHER" id="PTHR30471">
    <property type="entry name" value="DNA REPAIR PROTEIN RADC"/>
    <property type="match status" value="1"/>
</dbReference>
<dbReference type="InterPro" id="IPR037518">
    <property type="entry name" value="MPN"/>
</dbReference>
<keyword evidence="3" id="KW-0378">Hydrolase</keyword>
<keyword evidence="5" id="KW-0482">Metalloprotease</keyword>
<dbReference type="OrthoDB" id="9804482at2"/>
<dbReference type="Proteomes" id="UP000071561">
    <property type="component" value="Chromosome"/>
</dbReference>
<dbReference type="PROSITE" id="PS50249">
    <property type="entry name" value="MPN"/>
    <property type="match status" value="1"/>
</dbReference>
<dbReference type="PROSITE" id="PS01302">
    <property type="entry name" value="UPF0758"/>
    <property type="match status" value="1"/>
</dbReference>